<dbReference type="EMBL" id="KB405089">
    <property type="protein sequence ID" value="EMF53501.1"/>
    <property type="molecule type" value="Genomic_DNA"/>
</dbReference>
<accession>M3EBE2</accession>
<organism evidence="2 3">
    <name type="scientific">Streptomyces bottropensis ATCC 25435</name>
    <dbReference type="NCBI Taxonomy" id="1054862"/>
    <lineage>
        <taxon>Bacteria</taxon>
        <taxon>Bacillati</taxon>
        <taxon>Actinomycetota</taxon>
        <taxon>Actinomycetes</taxon>
        <taxon>Kitasatosporales</taxon>
        <taxon>Streptomycetaceae</taxon>
        <taxon>Streptomyces</taxon>
    </lineage>
</organism>
<sequence length="68" mass="7379">MRMPVDEGCRAGGQLVHGRIAEEWRQGTHLHECGAVGSPGVHGVHTVSHGRERTSTPWKGREVDKLAA</sequence>
<reference evidence="3" key="1">
    <citation type="journal article" date="2013" name="Genome Announc.">
        <title>Draft Genome Sequence of Streptomyces bottropensis ATCC 25435, a Bottromycin-Producing Actinomycete.</title>
        <authorList>
            <person name="Zhang H."/>
            <person name="Zhou W."/>
            <person name="Zhuang Y."/>
            <person name="Liang X."/>
            <person name="Liu T."/>
        </authorList>
    </citation>
    <scope>NUCLEOTIDE SEQUENCE [LARGE SCALE GENOMIC DNA]</scope>
    <source>
        <strain evidence="3">ATCC 25435</strain>
    </source>
</reference>
<name>M3EBE2_9ACTN</name>
<feature type="compositionally biased region" description="Basic and acidic residues" evidence="1">
    <location>
        <begin position="49"/>
        <end position="68"/>
    </location>
</feature>
<proteinExistence type="predicted"/>
<dbReference type="AlphaFoldDB" id="M3EBE2"/>
<evidence type="ECO:0000313" key="3">
    <source>
        <dbReference type="Proteomes" id="UP000030760"/>
    </source>
</evidence>
<evidence type="ECO:0000256" key="1">
    <source>
        <dbReference type="SAM" id="MobiDB-lite"/>
    </source>
</evidence>
<dbReference type="Proteomes" id="UP000030760">
    <property type="component" value="Unassembled WGS sequence"/>
</dbReference>
<protein>
    <submittedName>
        <fullName evidence="2">Uncharacterized protein</fullName>
    </submittedName>
</protein>
<feature type="region of interest" description="Disordered" evidence="1">
    <location>
        <begin position="41"/>
        <end position="68"/>
    </location>
</feature>
<evidence type="ECO:0000313" key="2">
    <source>
        <dbReference type="EMBL" id="EMF53501.1"/>
    </source>
</evidence>
<gene>
    <name evidence="2" type="ORF">SBD_5045</name>
</gene>